<dbReference type="InterPro" id="IPR013130">
    <property type="entry name" value="Fe3_Rdtase_TM_dom"/>
</dbReference>
<keyword evidence="2 8" id="KW-0812">Transmembrane</keyword>
<evidence type="ECO:0000313" key="10">
    <source>
        <dbReference type="EMBL" id="KAH6589132.1"/>
    </source>
</evidence>
<sequence>MVSLNIQYGLRYASAAACLIAFAYTLVLPSLARMRYVSFSLTSYIVSNTDAYFLSFGVAPFGVVSFLMYMMSDTRDHSVSLALAPKSDNKGSAPSRLWAPRWSCLSKCSRLFSTWSQGDIIISSVLIFTHVIWFLLPVILRVVLIQTLSKTTLRSIITQLSNSAGMVGMWDAGLAIVFAVRENLAAKAVLGNDAGQFHRGIKYHIALGYSSFIFITLHSLYYLIAFGITSPLSTRLNPAVSRDGYMLVVGIVSWVALILMIISSIFKARRSNYRIFYWTHQLYVVFLLFAFSHIYETSYPMLGPLAYFIYDRILPRLKVKRDTVAVFTRVSADITRVDIPITSEFSSSSTYAPGDWINLLVPSISSMNWHPFSIASYHASSSNVMTLFVKNRGPWTKQLFDVSSDQGITLPVKVDGVFGSRSTEYLRHKHLVLIGAGTGVAALFPYLLNYARSAQGQITLVWSARNISDVCVYREVLDLLADPHGLGKRVTLHMHITRAAPPTSMNQMDIDMAGSDKSDGSTSKRISDESTAKGSVFETGAVTVMSKKKGQQLPHQQIQFGLFASALAVVIVGTWVAGYAFGRLYLPGYDASLCPRKNSTLPMNSSYLMCWHYYKWAPSIFGCLFSAVCGWLFILAASVFRIRIAGASGPTLEVDMAKVSANSTPFSVKSFKESFQIVSSRPQLDTILLGVFNSARDRTESVAVLAAGPEGMMRQAETVTIQGKHTFYRESFKV</sequence>
<keyword evidence="3" id="KW-0249">Electron transport</keyword>
<dbReference type="PANTHER" id="PTHR11972:SF69">
    <property type="entry name" value="FERRIC REDUCTION OXIDASE 6-RELATED"/>
    <property type="match status" value="1"/>
</dbReference>
<dbReference type="InterPro" id="IPR017938">
    <property type="entry name" value="Riboflavin_synthase-like_b-brl"/>
</dbReference>
<dbReference type="Gene3D" id="2.40.30.10">
    <property type="entry name" value="Translation factors"/>
    <property type="match status" value="1"/>
</dbReference>
<evidence type="ECO:0000259" key="9">
    <source>
        <dbReference type="PROSITE" id="PS51384"/>
    </source>
</evidence>
<dbReference type="SFLD" id="SFLDG01168">
    <property type="entry name" value="Ferric_reductase_subgroup_(FRE"/>
    <property type="match status" value="1"/>
</dbReference>
<dbReference type="InterPro" id="IPR000778">
    <property type="entry name" value="Cyt_b245_heavy_chain"/>
</dbReference>
<dbReference type="EMBL" id="JAFCIX010000474">
    <property type="protein sequence ID" value="KAH6589132.1"/>
    <property type="molecule type" value="Genomic_DNA"/>
</dbReference>
<feature type="transmembrane region" description="Helical" evidence="8">
    <location>
        <begin position="430"/>
        <end position="448"/>
    </location>
</feature>
<feature type="transmembrane region" description="Helical" evidence="8">
    <location>
        <begin position="244"/>
        <end position="263"/>
    </location>
</feature>
<evidence type="ECO:0000256" key="6">
    <source>
        <dbReference type="ARBA" id="ARBA00023065"/>
    </source>
</evidence>
<dbReference type="SUPFAM" id="SSF63380">
    <property type="entry name" value="Riboflavin synthase domain-like"/>
    <property type="match status" value="1"/>
</dbReference>
<evidence type="ECO:0000256" key="7">
    <source>
        <dbReference type="ARBA" id="ARBA00023136"/>
    </source>
</evidence>
<dbReference type="PRINTS" id="PR00466">
    <property type="entry name" value="GP91PHOX"/>
</dbReference>
<dbReference type="PROSITE" id="PS51384">
    <property type="entry name" value="FAD_FR"/>
    <property type="match status" value="1"/>
</dbReference>
<feature type="transmembrane region" description="Helical" evidence="8">
    <location>
        <begin position="275"/>
        <end position="295"/>
    </location>
</feature>
<evidence type="ECO:0000256" key="2">
    <source>
        <dbReference type="ARBA" id="ARBA00022692"/>
    </source>
</evidence>
<keyword evidence="6" id="KW-0813">Transport</keyword>
<reference evidence="10 11" key="1">
    <citation type="submission" date="2021-02" db="EMBL/GenBank/DDBJ databases">
        <title>Variation within the Batrachochytrium salamandrivorans European outbreak.</title>
        <authorList>
            <person name="Kelly M."/>
            <person name="Pasmans F."/>
            <person name="Shea T.P."/>
            <person name="Munoz J.F."/>
            <person name="Carranza S."/>
            <person name="Cuomo C.A."/>
            <person name="Martel A."/>
        </authorList>
    </citation>
    <scope>NUCLEOTIDE SEQUENCE [LARGE SCALE GENOMIC DNA]</scope>
    <source>
        <strain evidence="10 11">AMFP18/2</strain>
    </source>
</reference>
<dbReference type="InterPro" id="IPR013112">
    <property type="entry name" value="FAD-bd_8"/>
</dbReference>
<keyword evidence="7 8" id="KW-0472">Membrane</keyword>
<feature type="transmembrane region" description="Helical" evidence="8">
    <location>
        <begin position="616"/>
        <end position="640"/>
    </location>
</feature>
<proteinExistence type="predicted"/>
<feature type="transmembrane region" description="Helical" evidence="8">
    <location>
        <begin position="558"/>
        <end position="581"/>
    </location>
</feature>
<feature type="transmembrane region" description="Helical" evidence="8">
    <location>
        <begin position="12"/>
        <end position="31"/>
    </location>
</feature>
<gene>
    <name evidence="10" type="ORF">BASA50_010231</name>
</gene>
<evidence type="ECO:0000256" key="8">
    <source>
        <dbReference type="SAM" id="Phobius"/>
    </source>
</evidence>
<dbReference type="Pfam" id="PF01794">
    <property type="entry name" value="Ferric_reduct"/>
    <property type="match status" value="1"/>
</dbReference>
<feature type="transmembrane region" description="Helical" evidence="8">
    <location>
        <begin position="206"/>
        <end position="224"/>
    </location>
</feature>
<keyword evidence="5" id="KW-0560">Oxidoreductase</keyword>
<feature type="domain" description="FAD-binding FR-type" evidence="9">
    <location>
        <begin position="317"/>
        <end position="424"/>
    </location>
</feature>
<organism evidence="10 11">
    <name type="scientific">Batrachochytrium salamandrivorans</name>
    <dbReference type="NCBI Taxonomy" id="1357716"/>
    <lineage>
        <taxon>Eukaryota</taxon>
        <taxon>Fungi</taxon>
        <taxon>Fungi incertae sedis</taxon>
        <taxon>Chytridiomycota</taxon>
        <taxon>Chytridiomycota incertae sedis</taxon>
        <taxon>Chytridiomycetes</taxon>
        <taxon>Rhizophydiales</taxon>
        <taxon>Rhizophydiales incertae sedis</taxon>
        <taxon>Batrachochytrium</taxon>
    </lineage>
</organism>
<dbReference type="Gene3D" id="3.40.50.80">
    <property type="entry name" value="Nucleotide-binding domain of ferredoxin-NADP reductase (FNR) module"/>
    <property type="match status" value="1"/>
</dbReference>
<comment type="subcellular location">
    <subcellularLocation>
        <location evidence="1">Membrane</location>
        <topology evidence="1">Multi-pass membrane protein</topology>
    </subcellularLocation>
</comment>
<feature type="transmembrane region" description="Helical" evidence="8">
    <location>
        <begin position="120"/>
        <end position="144"/>
    </location>
</feature>
<dbReference type="InterPro" id="IPR050369">
    <property type="entry name" value="RBOH/FRE"/>
</dbReference>
<accession>A0ABQ8EZ14</accession>
<dbReference type="SUPFAM" id="SSF52343">
    <property type="entry name" value="Ferredoxin reductase-like, C-terminal NADP-linked domain"/>
    <property type="match status" value="1"/>
</dbReference>
<dbReference type="Pfam" id="PF08030">
    <property type="entry name" value="NAD_binding_6"/>
    <property type="match status" value="1"/>
</dbReference>
<protein>
    <recommendedName>
        <fullName evidence="9">FAD-binding FR-type domain-containing protein</fullName>
    </recommendedName>
</protein>
<dbReference type="InterPro" id="IPR039261">
    <property type="entry name" value="FNR_nucleotide-bd"/>
</dbReference>
<name>A0ABQ8EZ14_9FUNG</name>
<dbReference type="InterPro" id="IPR013121">
    <property type="entry name" value="Fe_red_NAD-bd_6"/>
</dbReference>
<dbReference type="InterPro" id="IPR017927">
    <property type="entry name" value="FAD-bd_FR_type"/>
</dbReference>
<evidence type="ECO:0000256" key="4">
    <source>
        <dbReference type="ARBA" id="ARBA00022989"/>
    </source>
</evidence>
<evidence type="ECO:0000256" key="1">
    <source>
        <dbReference type="ARBA" id="ARBA00004141"/>
    </source>
</evidence>
<dbReference type="PANTHER" id="PTHR11972">
    <property type="entry name" value="NADPH OXIDASE"/>
    <property type="match status" value="1"/>
</dbReference>
<keyword evidence="11" id="KW-1185">Reference proteome</keyword>
<dbReference type="Proteomes" id="UP001648503">
    <property type="component" value="Unassembled WGS sequence"/>
</dbReference>
<evidence type="ECO:0000256" key="5">
    <source>
        <dbReference type="ARBA" id="ARBA00023002"/>
    </source>
</evidence>
<feature type="transmembrane region" description="Helical" evidence="8">
    <location>
        <begin position="51"/>
        <end position="71"/>
    </location>
</feature>
<keyword evidence="6" id="KW-0406">Ion transport</keyword>
<evidence type="ECO:0000256" key="3">
    <source>
        <dbReference type="ARBA" id="ARBA00022982"/>
    </source>
</evidence>
<dbReference type="Pfam" id="PF08022">
    <property type="entry name" value="FAD_binding_8"/>
    <property type="match status" value="1"/>
</dbReference>
<dbReference type="SFLD" id="SFLDS00052">
    <property type="entry name" value="Ferric_Reductase_Domain"/>
    <property type="match status" value="1"/>
</dbReference>
<keyword evidence="4 8" id="KW-1133">Transmembrane helix</keyword>
<comment type="caution">
    <text evidence="10">The sequence shown here is derived from an EMBL/GenBank/DDBJ whole genome shotgun (WGS) entry which is preliminary data.</text>
</comment>
<evidence type="ECO:0000313" key="11">
    <source>
        <dbReference type="Proteomes" id="UP001648503"/>
    </source>
</evidence>
<dbReference type="CDD" id="cd06186">
    <property type="entry name" value="NOX_Duox_like_FAD_NADP"/>
    <property type="match status" value="1"/>
</dbReference>